<gene>
    <name evidence="10" type="ORF">THMIRHAM_19300</name>
</gene>
<feature type="transmembrane region" description="Helical" evidence="7">
    <location>
        <begin position="130"/>
        <end position="150"/>
    </location>
</feature>
<comment type="subcellular location">
    <subcellularLocation>
        <location evidence="1">Cell membrane</location>
        <topology evidence="1">Multi-pass membrane protein</topology>
    </subcellularLocation>
</comment>
<sequence>MNWMFKLFSRSPWIASEILISSFFINFLGLASAVFVIQVYGRYLVHGIDGTLITLASGMLFVIVIELLFRRLRYRMGMKLVAERDRVESEAVFDTLLNARFESLMNMKPGIRQMFLNRNEQLQQSLNPSLFISWVDVPFALLYLIAIYLISTFIGHAVLFVLLVTVIISVWIGLELRSLTQEQMHSQASQSDVYASLDRFEMVRSTAVAPYLKSQWNANSTTSRWWKYLSGKEQDFLQTINQSMVLLMTVVVISLGAREVIQGNIDFGMLIGMNILAARAMMLLTRPTQSIAVLLRAQELQKMLEPLKEIPQEQQKGSKPNQFTHRIEIKDVSFAYEMGTGPVFENLSVKIPPGAFVKVIGNNGMGKTTLSRLLVSLLQPQRGMILVDGMDIRQFNSLWWRKQLIYLPQEPEFMNDSLKNNLIALNPDIEEEKLKQIILRIGLNDFVDRHPDGIDLMIKDGGRSLPLGIKRRLALARAMVSEGSIVIIDEPTEGLDRDGVTAMEKLLQLFLQQEKTVIVMSGDFNAIKVKGITIDLNQKPTPKVIAPVSVKGIL</sequence>
<dbReference type="InterPro" id="IPR003593">
    <property type="entry name" value="AAA+_ATPase"/>
</dbReference>
<evidence type="ECO:0000256" key="2">
    <source>
        <dbReference type="ARBA" id="ARBA00022692"/>
    </source>
</evidence>
<evidence type="ECO:0000313" key="10">
    <source>
        <dbReference type="EMBL" id="BCN94145.1"/>
    </source>
</evidence>
<dbReference type="InterPro" id="IPR003439">
    <property type="entry name" value="ABC_transporter-like_ATP-bd"/>
</dbReference>
<dbReference type="SMART" id="SM00382">
    <property type="entry name" value="AAA"/>
    <property type="match status" value="1"/>
</dbReference>
<dbReference type="PROSITE" id="PS50929">
    <property type="entry name" value="ABC_TM1F"/>
    <property type="match status" value="1"/>
</dbReference>
<evidence type="ECO:0000256" key="4">
    <source>
        <dbReference type="ARBA" id="ARBA00022840"/>
    </source>
</evidence>
<feature type="domain" description="ABC transmembrane type-1" evidence="9">
    <location>
        <begin position="18"/>
        <end position="296"/>
    </location>
</feature>
<name>A0ABN6CYS5_9GAMM</name>
<dbReference type="Pfam" id="PF00005">
    <property type="entry name" value="ABC_tran"/>
    <property type="match status" value="1"/>
</dbReference>
<dbReference type="Proteomes" id="UP001054820">
    <property type="component" value="Chromosome"/>
</dbReference>
<dbReference type="Gene3D" id="3.40.50.300">
    <property type="entry name" value="P-loop containing nucleotide triphosphate hydrolases"/>
    <property type="match status" value="1"/>
</dbReference>
<dbReference type="InterPro" id="IPR027417">
    <property type="entry name" value="P-loop_NTPase"/>
</dbReference>
<dbReference type="PANTHER" id="PTHR43394">
    <property type="entry name" value="ATP-DEPENDENT PERMEASE MDL1, MITOCHONDRIAL"/>
    <property type="match status" value="1"/>
</dbReference>
<keyword evidence="11" id="KW-1185">Reference proteome</keyword>
<feature type="domain" description="ABC transporter" evidence="8">
    <location>
        <begin position="327"/>
        <end position="549"/>
    </location>
</feature>
<keyword evidence="5 7" id="KW-1133">Transmembrane helix</keyword>
<evidence type="ECO:0000259" key="9">
    <source>
        <dbReference type="PROSITE" id="PS50929"/>
    </source>
</evidence>
<feature type="transmembrane region" description="Helical" evidence="7">
    <location>
        <begin position="43"/>
        <end position="69"/>
    </location>
</feature>
<keyword evidence="4" id="KW-0067">ATP-binding</keyword>
<evidence type="ECO:0000256" key="5">
    <source>
        <dbReference type="ARBA" id="ARBA00022989"/>
    </source>
</evidence>
<dbReference type="SUPFAM" id="SSF52540">
    <property type="entry name" value="P-loop containing nucleoside triphosphate hydrolases"/>
    <property type="match status" value="1"/>
</dbReference>
<dbReference type="InterPro" id="IPR011527">
    <property type="entry name" value="ABC1_TM_dom"/>
</dbReference>
<feature type="transmembrane region" description="Helical" evidence="7">
    <location>
        <begin position="156"/>
        <end position="174"/>
    </location>
</feature>
<keyword evidence="3" id="KW-0547">Nucleotide-binding</keyword>
<dbReference type="PANTHER" id="PTHR43394:SF1">
    <property type="entry name" value="ATP-BINDING CASSETTE SUB-FAMILY B MEMBER 10, MITOCHONDRIAL"/>
    <property type="match status" value="1"/>
</dbReference>
<proteinExistence type="predicted"/>
<feature type="transmembrane region" description="Helical" evidence="7">
    <location>
        <begin position="12"/>
        <end position="37"/>
    </location>
</feature>
<evidence type="ECO:0000256" key="6">
    <source>
        <dbReference type="ARBA" id="ARBA00023136"/>
    </source>
</evidence>
<evidence type="ECO:0000256" key="1">
    <source>
        <dbReference type="ARBA" id="ARBA00004651"/>
    </source>
</evidence>
<evidence type="ECO:0000256" key="3">
    <source>
        <dbReference type="ARBA" id="ARBA00022741"/>
    </source>
</evidence>
<dbReference type="EMBL" id="AP024202">
    <property type="protein sequence ID" value="BCN94145.1"/>
    <property type="molecule type" value="Genomic_DNA"/>
</dbReference>
<dbReference type="PROSITE" id="PS50893">
    <property type="entry name" value="ABC_TRANSPORTER_2"/>
    <property type="match status" value="1"/>
</dbReference>
<accession>A0ABN6CYS5</accession>
<organism evidence="10 11">
    <name type="scientific">Thiomicrorhabdus immobilis</name>
    <dbReference type="NCBI Taxonomy" id="2791037"/>
    <lineage>
        <taxon>Bacteria</taxon>
        <taxon>Pseudomonadati</taxon>
        <taxon>Pseudomonadota</taxon>
        <taxon>Gammaproteobacteria</taxon>
        <taxon>Thiotrichales</taxon>
        <taxon>Piscirickettsiaceae</taxon>
        <taxon>Thiomicrorhabdus</taxon>
    </lineage>
</organism>
<evidence type="ECO:0000256" key="7">
    <source>
        <dbReference type="SAM" id="Phobius"/>
    </source>
</evidence>
<dbReference type="Pfam" id="PF00664">
    <property type="entry name" value="ABC_membrane"/>
    <property type="match status" value="1"/>
</dbReference>
<evidence type="ECO:0000259" key="8">
    <source>
        <dbReference type="PROSITE" id="PS50893"/>
    </source>
</evidence>
<keyword evidence="2 7" id="KW-0812">Transmembrane</keyword>
<dbReference type="Gene3D" id="1.20.1560.10">
    <property type="entry name" value="ABC transporter type 1, transmembrane domain"/>
    <property type="match status" value="1"/>
</dbReference>
<protein>
    <recommendedName>
        <fullName evidence="12">ATP-binding cassette domain-containing protein</fullName>
    </recommendedName>
</protein>
<keyword evidence="6 7" id="KW-0472">Membrane</keyword>
<evidence type="ECO:0000313" key="11">
    <source>
        <dbReference type="Proteomes" id="UP001054820"/>
    </source>
</evidence>
<evidence type="ECO:0008006" key="12">
    <source>
        <dbReference type="Google" id="ProtNLM"/>
    </source>
</evidence>
<feature type="transmembrane region" description="Helical" evidence="7">
    <location>
        <begin position="244"/>
        <end position="261"/>
    </location>
</feature>
<reference evidence="10" key="1">
    <citation type="journal article" date="2022" name="Arch. Microbiol.">
        <title>Thiomicrorhabdus immobilis sp. nov., a mesophilic sulfur-oxidizing bacterium isolated from sediment of a brackish lake in northern Japan.</title>
        <authorList>
            <person name="Kojima H."/>
            <person name="Mochizuki J."/>
            <person name="Kanda M."/>
            <person name="Watanabe T."/>
            <person name="Fukui M."/>
        </authorList>
    </citation>
    <scope>NUCLEOTIDE SEQUENCE</scope>
    <source>
        <strain evidence="10">Am19</strain>
    </source>
</reference>
<dbReference type="InterPro" id="IPR036640">
    <property type="entry name" value="ABC1_TM_sf"/>
</dbReference>
<dbReference type="RefSeq" id="WP_237261617.1">
    <property type="nucleotide sequence ID" value="NZ_AP024202.1"/>
</dbReference>
<dbReference type="SUPFAM" id="SSF90123">
    <property type="entry name" value="ABC transporter transmembrane region"/>
    <property type="match status" value="1"/>
</dbReference>
<dbReference type="InterPro" id="IPR039421">
    <property type="entry name" value="Type_1_exporter"/>
</dbReference>